<evidence type="ECO:0000256" key="1">
    <source>
        <dbReference type="SAM" id="MobiDB-lite"/>
    </source>
</evidence>
<dbReference type="EMBL" id="JARBJD010000269">
    <property type="protein sequence ID" value="KAK2945195.1"/>
    <property type="molecule type" value="Genomic_DNA"/>
</dbReference>
<evidence type="ECO:0000313" key="3">
    <source>
        <dbReference type="Proteomes" id="UP001281761"/>
    </source>
</evidence>
<dbReference type="InterPro" id="IPR011050">
    <property type="entry name" value="Pectin_lyase_fold/virulence"/>
</dbReference>
<evidence type="ECO:0000313" key="2">
    <source>
        <dbReference type="EMBL" id="KAK2945195.1"/>
    </source>
</evidence>
<name>A0ABQ9X0G5_9EUKA</name>
<accession>A0ABQ9X0G5</accession>
<reference evidence="2 3" key="1">
    <citation type="journal article" date="2022" name="bioRxiv">
        <title>Genomics of Preaxostyla Flagellates Illuminates Evolutionary Transitions and the Path Towards Mitochondrial Loss.</title>
        <authorList>
            <person name="Novak L.V.F."/>
            <person name="Treitli S.C."/>
            <person name="Pyrih J."/>
            <person name="Halakuc P."/>
            <person name="Pipaliya S.V."/>
            <person name="Vacek V."/>
            <person name="Brzon O."/>
            <person name="Soukal P."/>
            <person name="Eme L."/>
            <person name="Dacks J.B."/>
            <person name="Karnkowska A."/>
            <person name="Elias M."/>
            <person name="Hampl V."/>
        </authorList>
    </citation>
    <scope>NUCLEOTIDE SEQUENCE [LARGE SCALE GENOMIC DNA]</scope>
    <source>
        <strain evidence="2">NAU3</strain>
        <tissue evidence="2">Gut</tissue>
    </source>
</reference>
<proteinExistence type="predicted"/>
<protein>
    <submittedName>
        <fullName evidence="2">Uncharacterized protein</fullName>
    </submittedName>
</protein>
<feature type="region of interest" description="Disordered" evidence="1">
    <location>
        <begin position="795"/>
        <end position="814"/>
    </location>
</feature>
<organism evidence="2 3">
    <name type="scientific">Blattamonas nauphoetae</name>
    <dbReference type="NCBI Taxonomy" id="2049346"/>
    <lineage>
        <taxon>Eukaryota</taxon>
        <taxon>Metamonada</taxon>
        <taxon>Preaxostyla</taxon>
        <taxon>Oxymonadida</taxon>
        <taxon>Blattamonas</taxon>
    </lineage>
</organism>
<comment type="caution">
    <text evidence="2">The sequence shown here is derived from an EMBL/GenBank/DDBJ whole genome shotgun (WGS) entry which is preliminary data.</text>
</comment>
<dbReference type="SUPFAM" id="SSF51126">
    <property type="entry name" value="Pectin lyase-like"/>
    <property type="match status" value="1"/>
</dbReference>
<gene>
    <name evidence="2" type="ORF">BLNAU_19884</name>
</gene>
<dbReference type="Proteomes" id="UP001281761">
    <property type="component" value="Unassembled WGS sequence"/>
</dbReference>
<sequence length="1330" mass="140717">MRMHSCRSPTIFHDLPEYAAAIDLPSQNCNWICSTVASNTTFTLSRTTYTVVPNKSYGQKQALDITTNHNFTSCSFTNCSSTQTHGGAIRCASGAYLAVHSCTFVDNDVTQGATGPNEAGAIYFEAQSTEGYGGGLLISEIPSGSVVKNVRFEECRTELTGGSIDNSLMKGSMLYSNILISGSSTKHGNCVFSSVAGTPQISFFSCMFDSNTVDEQLNGQFAGVDVRFSINNYWKTCLTDPSLFVNSYSTSIGHRILYEEPELGPRYATFEFLSSTNKTNMNILLPNPRIIVSIGSGVDKNGCGTSNDNKCKTLKFVGECMIPLTDGNIVVEAGRYDESTTMDIGSKNTTFSSSGASHPIVVYSGQTPFITKTDGELSLDSFVFVPKSGRMVFLQTGAGSTTFSDCSIQLNGEASTAISEPLFKTTAGALTIRRLKFTDLVFSGGCCVSCLGTSTTLSVQSSSFVGLTGQSEPCLNFKRDSKGGTLTLSQIEIEGTAGSLIGGITTSNVQKVSISVTNFSRLMSTSQEAALSITSCSTLTLSGLLFENCTGQSASSLFVDHTSTSVFLPSPIPSSFSVCSSPRACIRANIAPDFLPHPASININPKDGTDGQFCWSSAVGCQSLSGLVDRLMATSEYTLNVADGTTSESTLSITSKKTIAVTGLGSARSLIVMKSIAQSFADLSAGSLSLASLGFTETSSQIGVARPKSLFEVKGGSLRLESVQFVPLSFTATSSLVKMSGSSTLSLKSVLFVSMKNAASGAVISSTSTGQISLDTVSFASCNCGSSGKGRSVFISRSSSHDKPKSTHASQPCSSFSAGKVVMKSVSISTAGTTGSHEVYLEGQNVGAVVTSDWVSLIGANDATLTKTKLEQVVGSDSINMTNCGPLGYHLYPHTSGAVFVSERFWDHGKCGQERLPCSSFSFAFLLLTNTKTTISLSSDITLSTLLECPETGASISSSSQKSLVFESTGLFVVEDGPLTLMSVGLTIPSSLTQPLFVVKGSSLTLSDSVTITSPASLKHTTSLFIIQEGTLTLSESLFDFADRFLSSSVLLAQTAGCLALDTVTIENVHRSDGDGSFVYSSLTSSDDRLEIVSCSFSACSSTGNGGCMAIAVEAGTLLISHSSFSRCSSADRGGALLLDFSNLLSFEHYKLDTVCFGREEERNTATNFGNDVFVIGRDLASQIEASQWEDSLTAAQQSDLMGSDSLTQNVESLLRFLVGDVVFVSSSGDDLNIGLKDSPFRTLAGLFYFVLKVKKVVVLDSASIGELMWLGVGEEEGREMLIVGQDDNCSLRCDIVPFDHKHGTPFPTFSMLTLHTHTLSGRSVGYTQI</sequence>
<keyword evidence="3" id="KW-1185">Reference proteome</keyword>